<feature type="signal peptide" evidence="1">
    <location>
        <begin position="1"/>
        <end position="18"/>
    </location>
</feature>
<dbReference type="InterPro" id="IPR033121">
    <property type="entry name" value="PEPTIDASE_A1"/>
</dbReference>
<reference evidence="3 4" key="1">
    <citation type="submission" date="2015-10" db="EMBL/GenBank/DDBJ databases">
        <title>Full genome of DAOMC 229536 Phialocephala scopiformis, a fungal endophyte of spruce producing the potent anti-insectan compound rugulosin.</title>
        <authorList>
            <consortium name="DOE Joint Genome Institute"/>
            <person name="Walker A.K."/>
            <person name="Frasz S.L."/>
            <person name="Seifert K.A."/>
            <person name="Miller J.D."/>
            <person name="Mondo S.J."/>
            <person name="Labutti K."/>
            <person name="Lipzen A."/>
            <person name="Dockter R."/>
            <person name="Kennedy M."/>
            <person name="Grigoriev I.V."/>
            <person name="Spatafora J.W."/>
        </authorList>
    </citation>
    <scope>NUCLEOTIDE SEQUENCE [LARGE SCALE GENOMIC DNA]</scope>
    <source>
        <strain evidence="3 4">CBS 120377</strain>
    </source>
</reference>
<dbReference type="PROSITE" id="PS51767">
    <property type="entry name" value="PEPTIDASE_A1"/>
    <property type="match status" value="1"/>
</dbReference>
<dbReference type="Proteomes" id="UP000070700">
    <property type="component" value="Unassembled WGS sequence"/>
</dbReference>
<dbReference type="Gene3D" id="2.40.70.10">
    <property type="entry name" value="Acid Proteases"/>
    <property type="match status" value="1"/>
</dbReference>
<evidence type="ECO:0000313" key="4">
    <source>
        <dbReference type="Proteomes" id="UP000070700"/>
    </source>
</evidence>
<dbReference type="EMBL" id="KQ947404">
    <property type="protein sequence ID" value="KUJ24357.1"/>
    <property type="molecule type" value="Genomic_DNA"/>
</dbReference>
<proteinExistence type="predicted"/>
<dbReference type="Pfam" id="PF00026">
    <property type="entry name" value="Asp"/>
    <property type="match status" value="1"/>
</dbReference>
<dbReference type="InterPro" id="IPR021109">
    <property type="entry name" value="Peptidase_aspartic_dom_sf"/>
</dbReference>
<feature type="domain" description="Peptidase A1" evidence="2">
    <location>
        <begin position="74"/>
        <end position="182"/>
    </location>
</feature>
<evidence type="ECO:0000259" key="2">
    <source>
        <dbReference type="PROSITE" id="PS51767"/>
    </source>
</evidence>
<sequence>MFSPILFLVLPILAAGFAIPNQKPSYTLHLTRIPSTNKTASHSLRQAIRSFSPTSSSTTPSLSNITSAELGQDFLANITFGSTTRIAIIDTGSSDTWLVQQNFTCVDYTTNLTISPTECHFGLPMPRSPTFSPLPNTNFNISYADGEYLNGQVGLETITFAGITVPKQEIALAYLAGWFGDS</sequence>
<protein>
    <recommendedName>
        <fullName evidence="2">Peptidase A1 domain-containing protein</fullName>
    </recommendedName>
</protein>
<name>A0A194XX45_MOLSC</name>
<gene>
    <name evidence="3" type="ORF">LY89DRAFT_745190</name>
</gene>
<dbReference type="GeneID" id="28830781"/>
<dbReference type="SUPFAM" id="SSF50630">
    <property type="entry name" value="Acid proteases"/>
    <property type="match status" value="1"/>
</dbReference>
<dbReference type="KEGG" id="psco:LY89DRAFT_745190"/>
<feature type="chain" id="PRO_5008268683" description="Peptidase A1 domain-containing protein" evidence="1">
    <location>
        <begin position="19"/>
        <end position="182"/>
    </location>
</feature>
<keyword evidence="4" id="KW-1185">Reference proteome</keyword>
<keyword evidence="1" id="KW-0732">Signal</keyword>
<dbReference type="OrthoDB" id="15189at2759"/>
<dbReference type="RefSeq" id="XP_018078712.1">
    <property type="nucleotide sequence ID" value="XM_018221055.1"/>
</dbReference>
<evidence type="ECO:0000313" key="3">
    <source>
        <dbReference type="EMBL" id="KUJ24357.1"/>
    </source>
</evidence>
<accession>A0A194XX45</accession>
<evidence type="ECO:0000256" key="1">
    <source>
        <dbReference type="SAM" id="SignalP"/>
    </source>
</evidence>
<organism evidence="3 4">
    <name type="scientific">Mollisia scopiformis</name>
    <name type="common">Conifer needle endophyte fungus</name>
    <name type="synonym">Phialocephala scopiformis</name>
    <dbReference type="NCBI Taxonomy" id="149040"/>
    <lineage>
        <taxon>Eukaryota</taxon>
        <taxon>Fungi</taxon>
        <taxon>Dikarya</taxon>
        <taxon>Ascomycota</taxon>
        <taxon>Pezizomycotina</taxon>
        <taxon>Leotiomycetes</taxon>
        <taxon>Helotiales</taxon>
        <taxon>Mollisiaceae</taxon>
        <taxon>Mollisia</taxon>
    </lineage>
</organism>
<dbReference type="AlphaFoldDB" id="A0A194XX45"/>
<dbReference type="InParanoid" id="A0A194XX45"/>